<dbReference type="PANTHER" id="PTHR43046:SF14">
    <property type="entry name" value="MUTT_NUDIX FAMILY PROTEIN"/>
    <property type="match status" value="1"/>
</dbReference>
<keyword evidence="5" id="KW-1185">Reference proteome</keyword>
<keyword evidence="2" id="KW-0378">Hydrolase</keyword>
<organism evidence="4 5">
    <name type="scientific">Phenylobacterium zucineum (strain HLK1)</name>
    <dbReference type="NCBI Taxonomy" id="450851"/>
    <lineage>
        <taxon>Bacteria</taxon>
        <taxon>Pseudomonadati</taxon>
        <taxon>Pseudomonadota</taxon>
        <taxon>Alphaproteobacteria</taxon>
        <taxon>Caulobacterales</taxon>
        <taxon>Caulobacteraceae</taxon>
        <taxon>Phenylobacterium</taxon>
    </lineage>
</organism>
<dbReference type="GO" id="GO:0016787">
    <property type="term" value="F:hydrolase activity"/>
    <property type="evidence" value="ECO:0007669"/>
    <property type="project" value="UniProtKB-KW"/>
</dbReference>
<dbReference type="InterPro" id="IPR020476">
    <property type="entry name" value="Nudix_hydrolase"/>
</dbReference>
<gene>
    <name evidence="4" type="ordered locus">PHZ_c2034</name>
</gene>
<evidence type="ECO:0000256" key="1">
    <source>
        <dbReference type="ARBA" id="ARBA00001946"/>
    </source>
</evidence>
<evidence type="ECO:0000259" key="3">
    <source>
        <dbReference type="PROSITE" id="PS51462"/>
    </source>
</evidence>
<dbReference type="EMBL" id="CP000747">
    <property type="protein sequence ID" value="ACG78445.1"/>
    <property type="molecule type" value="Genomic_DNA"/>
</dbReference>
<dbReference type="OrthoDB" id="9816040at2"/>
<name>B4RE12_PHEZH</name>
<dbReference type="PROSITE" id="PS51462">
    <property type="entry name" value="NUDIX"/>
    <property type="match status" value="1"/>
</dbReference>
<dbReference type="Proteomes" id="UP000001868">
    <property type="component" value="Chromosome"/>
</dbReference>
<evidence type="ECO:0000313" key="5">
    <source>
        <dbReference type="Proteomes" id="UP000001868"/>
    </source>
</evidence>
<dbReference type="AlphaFoldDB" id="B4RE12"/>
<dbReference type="Pfam" id="PF00293">
    <property type="entry name" value="NUDIX"/>
    <property type="match status" value="1"/>
</dbReference>
<dbReference type="STRING" id="450851.PHZ_c2034"/>
<dbReference type="InterPro" id="IPR000086">
    <property type="entry name" value="NUDIX_hydrolase_dom"/>
</dbReference>
<comment type="cofactor">
    <cofactor evidence="1">
        <name>Mg(2+)</name>
        <dbReference type="ChEBI" id="CHEBI:18420"/>
    </cofactor>
</comment>
<dbReference type="eggNOG" id="COG1051">
    <property type="taxonomic scope" value="Bacteria"/>
</dbReference>
<dbReference type="PRINTS" id="PR00502">
    <property type="entry name" value="NUDIXFAMILY"/>
</dbReference>
<dbReference type="RefSeq" id="WP_012522587.1">
    <property type="nucleotide sequence ID" value="NC_011144.1"/>
</dbReference>
<proteinExistence type="predicted"/>
<feature type="domain" description="Nudix hydrolase" evidence="3">
    <location>
        <begin position="16"/>
        <end position="148"/>
    </location>
</feature>
<dbReference type="PANTHER" id="PTHR43046">
    <property type="entry name" value="GDP-MANNOSE MANNOSYL HYDROLASE"/>
    <property type="match status" value="1"/>
</dbReference>
<dbReference type="SUPFAM" id="SSF55811">
    <property type="entry name" value="Nudix"/>
    <property type="match status" value="1"/>
</dbReference>
<dbReference type="HOGENOM" id="CLU_126593_0_0_5"/>
<reference evidence="4 5" key="1">
    <citation type="journal article" date="2008" name="BMC Genomics">
        <title>Complete genome of Phenylobacterium zucineum - a novel facultative intracellular bacterium isolated from human erythroleukemia cell line K562.</title>
        <authorList>
            <person name="Luo Y."/>
            <person name="Xu X."/>
            <person name="Ding Z."/>
            <person name="Liu Z."/>
            <person name="Zhang B."/>
            <person name="Yan Z."/>
            <person name="Sun J."/>
            <person name="Hu S."/>
            <person name="Hu X."/>
        </authorList>
    </citation>
    <scope>NUCLEOTIDE SEQUENCE [LARGE SCALE GENOMIC DNA]</scope>
    <source>
        <strain evidence="4 5">HLK1</strain>
    </source>
</reference>
<dbReference type="Gene3D" id="3.90.79.10">
    <property type="entry name" value="Nucleoside Triphosphate Pyrophosphohydrolase"/>
    <property type="match status" value="1"/>
</dbReference>
<sequence>MPAPQFGRPEPGRSYRDRPAAFGIVERDGRIAVVRVAKPGHPAWIDLPGGALDPGESAEQAVVREYGEETGLKVAAGEAYARADQMFVNTDGEAFNNRATFFRLSLQGEDPALKIEDDHALAWLDPQEALTALRHEAHAWAVAAWLRLRARA</sequence>
<evidence type="ECO:0000313" key="4">
    <source>
        <dbReference type="EMBL" id="ACG78445.1"/>
    </source>
</evidence>
<dbReference type="KEGG" id="pzu:PHZ_c2034"/>
<evidence type="ECO:0000256" key="2">
    <source>
        <dbReference type="ARBA" id="ARBA00022801"/>
    </source>
</evidence>
<dbReference type="InterPro" id="IPR015797">
    <property type="entry name" value="NUDIX_hydrolase-like_dom_sf"/>
</dbReference>
<accession>B4RE12</accession>
<protein>
    <submittedName>
        <fullName evidence="4">MutT/nudix family protein</fullName>
    </submittedName>
</protein>